<dbReference type="AlphaFoldDB" id="A0A2C9WAP7"/>
<protein>
    <submittedName>
        <fullName evidence="2">Uncharacterized protein</fullName>
    </submittedName>
</protein>
<evidence type="ECO:0000313" key="2">
    <source>
        <dbReference type="EMBL" id="OAY55631.1"/>
    </source>
</evidence>
<proteinExistence type="predicted"/>
<evidence type="ECO:0000313" key="3">
    <source>
        <dbReference type="Proteomes" id="UP000091857"/>
    </source>
</evidence>
<feature type="chain" id="PRO_5012293665" evidence="1">
    <location>
        <begin position="26"/>
        <end position="102"/>
    </location>
</feature>
<dbReference type="PANTHER" id="PTHR33592">
    <property type="entry name" value="TRANSMEMBRANE PROTEIN"/>
    <property type="match status" value="1"/>
</dbReference>
<feature type="signal peptide" evidence="1">
    <location>
        <begin position="1"/>
        <end position="25"/>
    </location>
</feature>
<keyword evidence="3" id="KW-1185">Reference proteome</keyword>
<name>A0A2C9WAP7_MANES</name>
<comment type="caution">
    <text evidence="2">The sequence shown here is derived from an EMBL/GenBank/DDBJ whole genome shotgun (WGS) entry which is preliminary data.</text>
</comment>
<reference evidence="3" key="1">
    <citation type="journal article" date="2016" name="Nat. Biotechnol.">
        <title>Sequencing wild and cultivated cassava and related species reveals extensive interspecific hybridization and genetic diversity.</title>
        <authorList>
            <person name="Bredeson J.V."/>
            <person name="Lyons J.B."/>
            <person name="Prochnik S.E."/>
            <person name="Wu G.A."/>
            <person name="Ha C.M."/>
            <person name="Edsinger-Gonzales E."/>
            <person name="Grimwood J."/>
            <person name="Schmutz J."/>
            <person name="Rabbi I.Y."/>
            <person name="Egesi C."/>
            <person name="Nauluvula P."/>
            <person name="Lebot V."/>
            <person name="Ndunguru J."/>
            <person name="Mkamilo G."/>
            <person name="Bart R.S."/>
            <person name="Setter T.L."/>
            <person name="Gleadow R.M."/>
            <person name="Kulakow P."/>
            <person name="Ferguson M.E."/>
            <person name="Rounsley S."/>
            <person name="Rokhsar D.S."/>
        </authorList>
    </citation>
    <scope>NUCLEOTIDE SEQUENCE [LARGE SCALE GENOMIC DNA]</scope>
    <source>
        <strain evidence="3">cv. AM560-2</strain>
    </source>
</reference>
<evidence type="ECO:0000256" key="1">
    <source>
        <dbReference type="SAM" id="SignalP"/>
    </source>
</evidence>
<dbReference type="Gramene" id="Manes.03G168300.1.v8.1">
    <property type="protein sequence ID" value="Manes.03G168300.1.v8.1.CDS.1"/>
    <property type="gene ID" value="Manes.03G168300.v8.1"/>
</dbReference>
<sequence>MMRFLINIALAAILLLSLHVHSSKATRTLSQDFNSKELVLQSLQKAPVPPSGASGCTNIPGTGGPPCPNTINEMNFAGNALSRAATAFPRLMLDFGVATNKK</sequence>
<gene>
    <name evidence="2" type="ORF">MANES_03G168300v8</name>
</gene>
<keyword evidence="1" id="KW-0732">Signal</keyword>
<dbReference type="Proteomes" id="UP000091857">
    <property type="component" value="Chromosome 3"/>
</dbReference>
<organism evidence="2 3">
    <name type="scientific">Manihot esculenta</name>
    <name type="common">Cassava</name>
    <name type="synonym">Jatropha manihot</name>
    <dbReference type="NCBI Taxonomy" id="3983"/>
    <lineage>
        <taxon>Eukaryota</taxon>
        <taxon>Viridiplantae</taxon>
        <taxon>Streptophyta</taxon>
        <taxon>Embryophyta</taxon>
        <taxon>Tracheophyta</taxon>
        <taxon>Spermatophyta</taxon>
        <taxon>Magnoliopsida</taxon>
        <taxon>eudicotyledons</taxon>
        <taxon>Gunneridae</taxon>
        <taxon>Pentapetalae</taxon>
        <taxon>rosids</taxon>
        <taxon>fabids</taxon>
        <taxon>Malpighiales</taxon>
        <taxon>Euphorbiaceae</taxon>
        <taxon>Crotonoideae</taxon>
        <taxon>Manihoteae</taxon>
        <taxon>Manihot</taxon>
    </lineage>
</organism>
<dbReference type="PANTHER" id="PTHR33592:SF5">
    <property type="entry name" value="TRANSMEMBRANE PROTEIN"/>
    <property type="match status" value="1"/>
</dbReference>
<dbReference type="EMBL" id="CM004389">
    <property type="protein sequence ID" value="OAY55631.1"/>
    <property type="molecule type" value="Genomic_DNA"/>
</dbReference>
<accession>A0A2C9WAP7</accession>